<accession>A0A1B6CKU6</accession>
<evidence type="ECO:0008006" key="3">
    <source>
        <dbReference type="Google" id="ProtNLM"/>
    </source>
</evidence>
<evidence type="ECO:0000256" key="1">
    <source>
        <dbReference type="SAM" id="SignalP"/>
    </source>
</evidence>
<reference evidence="2" key="1">
    <citation type="submission" date="2015-12" db="EMBL/GenBank/DDBJ databases">
        <title>De novo transcriptome assembly of four potential Pierce s Disease insect vectors from Arizona vineyards.</title>
        <authorList>
            <person name="Tassone E.E."/>
        </authorList>
    </citation>
    <scope>NUCLEOTIDE SEQUENCE</scope>
</reference>
<feature type="signal peptide" evidence="1">
    <location>
        <begin position="1"/>
        <end position="19"/>
    </location>
</feature>
<gene>
    <name evidence="2" type="ORF">g.19110</name>
</gene>
<keyword evidence="1" id="KW-0732">Signal</keyword>
<organism evidence="2">
    <name type="scientific">Clastoptera arizonana</name>
    <name type="common">Arizona spittle bug</name>
    <dbReference type="NCBI Taxonomy" id="38151"/>
    <lineage>
        <taxon>Eukaryota</taxon>
        <taxon>Metazoa</taxon>
        <taxon>Ecdysozoa</taxon>
        <taxon>Arthropoda</taxon>
        <taxon>Hexapoda</taxon>
        <taxon>Insecta</taxon>
        <taxon>Pterygota</taxon>
        <taxon>Neoptera</taxon>
        <taxon>Paraneoptera</taxon>
        <taxon>Hemiptera</taxon>
        <taxon>Auchenorrhyncha</taxon>
        <taxon>Cercopoidea</taxon>
        <taxon>Clastopteridae</taxon>
        <taxon>Clastoptera</taxon>
    </lineage>
</organism>
<sequence length="142" mass="16640">MTHILNIVLLFSTLEYCFSKIKSIDFVREEDKTITEILSNPKSGLGEELLSRIEKYNEILQTNLNLAKTFDPDGLKFAKELKLDNGPNFLRVTDFIKSKITHYQEVFNYSQEQCYNFEDNVYWTRNLWGSFKDINTFDGCGK</sequence>
<dbReference type="EMBL" id="GEDC01023323">
    <property type="protein sequence ID" value="JAS13975.1"/>
    <property type="molecule type" value="Transcribed_RNA"/>
</dbReference>
<feature type="chain" id="PRO_5008580461" description="SCP domain-containing protein" evidence="1">
    <location>
        <begin position="20"/>
        <end position="142"/>
    </location>
</feature>
<proteinExistence type="predicted"/>
<dbReference type="AlphaFoldDB" id="A0A1B6CKU6"/>
<evidence type="ECO:0000313" key="2">
    <source>
        <dbReference type="EMBL" id="JAS13975.1"/>
    </source>
</evidence>
<name>A0A1B6CKU6_9HEMI</name>
<protein>
    <recommendedName>
        <fullName evidence="3">SCP domain-containing protein</fullName>
    </recommendedName>
</protein>